<name>H8IT54_MYCIA</name>
<evidence type="ECO:0000256" key="1">
    <source>
        <dbReference type="SAM" id="MobiDB-lite"/>
    </source>
</evidence>
<dbReference type="PATRIC" id="fig|487521.10.peg.3196"/>
<dbReference type="EMBL" id="CP003322">
    <property type="protein sequence ID" value="AFC44405.1"/>
    <property type="molecule type" value="Genomic_DNA"/>
</dbReference>
<dbReference type="HOGENOM" id="CLU_3330420_0_0_11"/>
<evidence type="ECO:0000313" key="3">
    <source>
        <dbReference type="Proteomes" id="UP000008004"/>
    </source>
</evidence>
<organism evidence="2 3">
    <name type="scientific">Mycobacterium intracellulare (strain ATCC 13950 / DSM 43223 / JCM 6384 / NCTC 13025 / 3600)</name>
    <dbReference type="NCBI Taxonomy" id="487521"/>
    <lineage>
        <taxon>Bacteria</taxon>
        <taxon>Bacillati</taxon>
        <taxon>Actinomycetota</taxon>
        <taxon>Actinomycetes</taxon>
        <taxon>Mycobacteriales</taxon>
        <taxon>Mycobacteriaceae</taxon>
        <taxon>Mycobacterium</taxon>
        <taxon>Mycobacterium avium complex (MAC)</taxon>
    </lineage>
</organism>
<feature type="region of interest" description="Disordered" evidence="1">
    <location>
        <begin position="1"/>
        <end position="38"/>
    </location>
</feature>
<proteinExistence type="predicted"/>
<protein>
    <submittedName>
        <fullName evidence="2">Uncharacterized protein</fullName>
    </submittedName>
</protein>
<accession>H8IT54</accession>
<gene>
    <name evidence="2" type="ordered locus">OCU_31860</name>
</gene>
<dbReference type="Proteomes" id="UP000008004">
    <property type="component" value="Chromosome"/>
</dbReference>
<dbReference type="AlphaFoldDB" id="H8IT54"/>
<reference evidence="2 3" key="1">
    <citation type="journal article" date="2012" name="J. Bacteriol.">
        <title>Complete genome sequence of Mycobacterium intracellulare strain ATCC 13950T.</title>
        <authorList>
            <person name="Kim B.J."/>
            <person name="Choi B.S."/>
            <person name="Lim J.S."/>
            <person name="Choi I.Y."/>
            <person name="Lee J.H."/>
            <person name="Chun J."/>
            <person name="Kook Y.H."/>
            <person name="Kim B.J."/>
        </authorList>
    </citation>
    <scope>NUCLEOTIDE SEQUENCE [LARGE SCALE GENOMIC DNA]</scope>
    <source>
        <strain evidence="3">ATCC 13950 / DSM 43223 / JCM 6384 / NCTC 13025 / 3600</strain>
    </source>
</reference>
<evidence type="ECO:0000313" key="2">
    <source>
        <dbReference type="EMBL" id="AFC44405.1"/>
    </source>
</evidence>
<dbReference type="KEGG" id="mia:OCU_31860"/>
<feature type="compositionally biased region" description="Polar residues" evidence="1">
    <location>
        <begin position="1"/>
        <end position="12"/>
    </location>
</feature>
<sequence length="38" mass="4109">MLAGDRNSQAQGGHNADRENQSAVCCGERMNADDQFPD</sequence>